<feature type="compositionally biased region" description="Basic and acidic residues" evidence="2">
    <location>
        <begin position="1051"/>
        <end position="1073"/>
    </location>
</feature>
<keyword evidence="3" id="KW-0472">Membrane</keyword>
<feature type="transmembrane region" description="Helical" evidence="3">
    <location>
        <begin position="63"/>
        <end position="81"/>
    </location>
</feature>
<feature type="transmembrane region" description="Helical" evidence="3">
    <location>
        <begin position="29"/>
        <end position="51"/>
    </location>
</feature>
<feature type="transmembrane region" description="Helical" evidence="3">
    <location>
        <begin position="158"/>
        <end position="176"/>
    </location>
</feature>
<feature type="coiled-coil region" evidence="1">
    <location>
        <begin position="527"/>
        <end position="596"/>
    </location>
</feature>
<feature type="region of interest" description="Disordered" evidence="2">
    <location>
        <begin position="754"/>
        <end position="774"/>
    </location>
</feature>
<feature type="region of interest" description="Disordered" evidence="2">
    <location>
        <begin position="686"/>
        <end position="707"/>
    </location>
</feature>
<keyword evidence="1" id="KW-0175">Coiled coil</keyword>
<evidence type="ECO:0000256" key="3">
    <source>
        <dbReference type="SAM" id="Phobius"/>
    </source>
</evidence>
<evidence type="ECO:0000256" key="2">
    <source>
        <dbReference type="SAM" id="MobiDB-lite"/>
    </source>
</evidence>
<dbReference type="EMBL" id="NSKE01000010">
    <property type="protein sequence ID" value="PAU93147.1"/>
    <property type="molecule type" value="Genomic_DNA"/>
</dbReference>
<reference evidence="4 5" key="1">
    <citation type="submission" date="2017-08" db="EMBL/GenBank/DDBJ databases">
        <title>Aliifodinibius alkalisoli sp. nov., isolated from saline alkaline soil.</title>
        <authorList>
            <person name="Liu D."/>
            <person name="Zhang G."/>
        </authorList>
    </citation>
    <scope>NUCLEOTIDE SEQUENCE [LARGE SCALE GENOMIC DNA]</scope>
    <source>
        <strain evidence="4 5">WN023</strain>
    </source>
</reference>
<dbReference type="RefSeq" id="WP_095607330.1">
    <property type="nucleotide sequence ID" value="NZ_NSKE01000010.1"/>
</dbReference>
<evidence type="ECO:0000313" key="4">
    <source>
        <dbReference type="EMBL" id="PAU93147.1"/>
    </source>
</evidence>
<feature type="compositionally biased region" description="Basic and acidic residues" evidence="2">
    <location>
        <begin position="731"/>
        <end position="740"/>
    </location>
</feature>
<comment type="caution">
    <text evidence="4">The sequence shown here is derived from an EMBL/GenBank/DDBJ whole genome shotgun (WGS) entry which is preliminary data.</text>
</comment>
<sequence>MSKEQSTDKLVRPFVDIIRQRHQSLSRNFYIALTSFFAAILLVGFTIIGIFEAGYYLESTIKISTLSVLLVTAVTVTLYFYKRRKLPSFKDMYYQFGREEKLPELTDALDLYYNNQDDNALHKAAIEQNLSKLNSERVQEKLRQYAQNHPLHRFFKQGVISAVGGFLILSLFTFFYPTAIERLANPQTTFTPPNPYNFVIDPGSLTLEHGNSFSPTIRFQDNVPEDIMLAFKTDIEDNYRRRSPEALEQNRATFAPISLTTDGRYYVIMDGFESKKYDIDVQLRPRFEQLTLHIIPPAYTQLDSTSYSYPFSKIQAYEGSTIEIEGLANKKLSELLYISSNLNDTLSASRDSTRENLFTIKTKVGAVDTISFRMRDSAGLTNENNFRFIVDPRKDQSPYVDLIAPSENLRMKSAKPLSLEYEASDDFGLTEAKLHYELQRAFTPEPEKGTLELPPPTINEEQSYQWDLPNLNPKARDQITYWIEVYDNDRYNGRKKGRSQKMTVTFPSTTEYMEELDSKEREVTESLEDVSQSFEQMEKQYEQFKQQLQQNPETDWEQKQKLEEVEKERQEIDKKVDDLNQKFEEIRNEIEQNQAMSPETLEAYDELQKLMKEINDPELEKALEELRNSLGEMNPDEMRKALENYEFNEEQYRQRIDRTLDLFKSLKLNSDLEKAAQSLEELAKQEKEISEEREVSDEEVQQQQSIQEDLSDLQEQLDNIDDNAPDNAKPQVEKLQQKSSKQLDKIEKELQENINKLKEQSSPEKDIDIKKQQQNIQQQLQQQAQQMRSAKQQLNQQRRQVNRAALEYVLHSLINLSKNQEELTKETEPIPTQSSAFVEKARQERNISNQFTILSDSLFKVSSEIPSFSNQINKKKTEVEQSLSRAVELLAERDGSNATYAQRQSLGGINELTTMITSLLDQLNNQQGGGSGGAMSMQQLMEQMKKMSGEQQQINKQIQEMINDMQGNRLSQDQMERLNQLSKQQNKIRKQLRELQRRGQLESGDRVLSELERMSEQMEDAINDLRGGQLDKQLMQRQQNILSRMLNAEKAVQERGKEERREATTAEEREQRASPDVTLEELQKQVRDMINNPDYTSFSDDYQRLIEHYFELLKKYEN</sequence>
<protein>
    <recommendedName>
        <fullName evidence="6">DUF4175 domain-containing protein</fullName>
    </recommendedName>
</protein>
<feature type="region of interest" description="Disordered" evidence="2">
    <location>
        <begin position="1050"/>
        <end position="1077"/>
    </location>
</feature>
<gene>
    <name evidence="4" type="ORF">CK503_13390</name>
</gene>
<evidence type="ECO:0008006" key="6">
    <source>
        <dbReference type="Google" id="ProtNLM"/>
    </source>
</evidence>
<name>A0A2A2G8I9_9BACT</name>
<keyword evidence="3" id="KW-0812">Transmembrane</keyword>
<dbReference type="OrthoDB" id="9812498at2"/>
<feature type="compositionally biased region" description="Basic and acidic residues" evidence="2">
    <location>
        <begin position="754"/>
        <end position="771"/>
    </location>
</feature>
<keyword evidence="5" id="KW-1185">Reference proteome</keyword>
<feature type="region of interest" description="Disordered" evidence="2">
    <location>
        <begin position="719"/>
        <end position="740"/>
    </location>
</feature>
<proteinExistence type="predicted"/>
<evidence type="ECO:0000313" key="5">
    <source>
        <dbReference type="Proteomes" id="UP000218831"/>
    </source>
</evidence>
<evidence type="ECO:0000256" key="1">
    <source>
        <dbReference type="SAM" id="Coils"/>
    </source>
</evidence>
<accession>A0A2A2G8I9</accession>
<dbReference type="Proteomes" id="UP000218831">
    <property type="component" value="Unassembled WGS sequence"/>
</dbReference>
<keyword evidence="3" id="KW-1133">Transmembrane helix</keyword>
<dbReference type="AlphaFoldDB" id="A0A2A2G8I9"/>
<dbReference type="Gene3D" id="1.10.287.950">
    <property type="entry name" value="Methyl-accepting chemotaxis protein"/>
    <property type="match status" value="1"/>
</dbReference>
<feature type="coiled-coil region" evidence="1">
    <location>
        <begin position="937"/>
        <end position="1028"/>
    </location>
</feature>
<organism evidence="4 5">
    <name type="scientific">Fodinibius salipaludis</name>
    <dbReference type="NCBI Taxonomy" id="2032627"/>
    <lineage>
        <taxon>Bacteria</taxon>
        <taxon>Pseudomonadati</taxon>
        <taxon>Balneolota</taxon>
        <taxon>Balneolia</taxon>
        <taxon>Balneolales</taxon>
        <taxon>Balneolaceae</taxon>
        <taxon>Fodinibius</taxon>
    </lineage>
</organism>